<protein>
    <recommendedName>
        <fullName evidence="4">Hydrolase</fullName>
    </recommendedName>
</protein>
<dbReference type="AlphaFoldDB" id="A0A0F5YAM9"/>
<keyword evidence="1" id="KW-0812">Transmembrane</keyword>
<dbReference type="EMBL" id="LATL02000286">
    <property type="protein sequence ID" value="KKD35783.1"/>
    <property type="molecule type" value="Genomic_DNA"/>
</dbReference>
<dbReference type="InterPro" id="IPR007404">
    <property type="entry name" value="YdjM-like"/>
</dbReference>
<feature type="transmembrane region" description="Helical" evidence="1">
    <location>
        <begin position="149"/>
        <end position="169"/>
    </location>
</feature>
<keyword evidence="1" id="KW-1133">Transmembrane helix</keyword>
<keyword evidence="1" id="KW-0472">Membrane</keyword>
<comment type="caution">
    <text evidence="2">The sequence shown here is derived from an EMBL/GenBank/DDBJ whole genome shotgun (WGS) entry which is preliminary data.</text>
</comment>
<dbReference type="RefSeq" id="WP_046281007.1">
    <property type="nucleotide sequence ID" value="NZ_LATL02000286.1"/>
</dbReference>
<evidence type="ECO:0000256" key="1">
    <source>
        <dbReference type="SAM" id="Phobius"/>
    </source>
</evidence>
<dbReference type="Pfam" id="PF04307">
    <property type="entry name" value="YdjM"/>
    <property type="match status" value="1"/>
</dbReference>
<accession>A0A0F5YAM9</accession>
<organism evidence="2 3">
    <name type="scientific">Limnoraphis robusta CS-951</name>
    <dbReference type="NCBI Taxonomy" id="1637645"/>
    <lineage>
        <taxon>Bacteria</taxon>
        <taxon>Bacillati</taxon>
        <taxon>Cyanobacteriota</taxon>
        <taxon>Cyanophyceae</taxon>
        <taxon>Oscillatoriophycideae</taxon>
        <taxon>Oscillatoriales</taxon>
        <taxon>Sirenicapillariaceae</taxon>
        <taxon>Limnoraphis</taxon>
    </lineage>
</organism>
<gene>
    <name evidence="2" type="ORF">WN50_23380</name>
</gene>
<feature type="transmembrane region" description="Helical" evidence="1">
    <location>
        <begin position="62"/>
        <end position="80"/>
    </location>
</feature>
<proteinExistence type="predicted"/>
<evidence type="ECO:0000313" key="3">
    <source>
        <dbReference type="Proteomes" id="UP000033607"/>
    </source>
</evidence>
<reference evidence="2 3" key="1">
    <citation type="submission" date="2015-06" db="EMBL/GenBank/DDBJ databases">
        <title>Draft genome assembly of filamentous brackish cyanobacterium Limnoraphis robusta strain CS-951.</title>
        <authorList>
            <person name="Willis A."/>
            <person name="Parks M."/>
            <person name="Burford M.A."/>
        </authorList>
    </citation>
    <scope>NUCLEOTIDE SEQUENCE [LARGE SCALE GENOMIC DNA]</scope>
    <source>
        <strain evidence="2 3">CS-951</strain>
    </source>
</reference>
<evidence type="ECO:0000313" key="2">
    <source>
        <dbReference type="EMBL" id="KKD35783.1"/>
    </source>
</evidence>
<name>A0A0F5YAM9_9CYAN</name>
<feature type="transmembrane region" description="Helical" evidence="1">
    <location>
        <begin position="92"/>
        <end position="112"/>
    </location>
</feature>
<dbReference type="OrthoDB" id="9794683at2"/>
<dbReference type="Proteomes" id="UP000033607">
    <property type="component" value="Unassembled WGS sequence"/>
</dbReference>
<sequence>MPSPIAHAVSGYVLSELFPLKSRPFHQGKRYHWESFAAVFIAIAADFDFIPQLLTGERFHRGLTHTLLFTVGLSLVIGLLGSRFKKFSAQKLIGWTLIIYGSHLLLDIFTAGGSGVQIFSPFSDVSIQSSLPLFPGVHHSRGLFDLSHLVFIGWELGYSGLVLAGLWFWKQTQSQKFVE</sequence>
<evidence type="ECO:0008006" key="4">
    <source>
        <dbReference type="Google" id="ProtNLM"/>
    </source>
</evidence>